<dbReference type="OrthoDB" id="5580590at2"/>
<dbReference type="KEGG" id="htx:EKK97_12670"/>
<protein>
    <recommendedName>
        <fullName evidence="6">Probable sugar-binding periplasmic protein</fullName>
    </recommendedName>
</protein>
<evidence type="ECO:0000256" key="2">
    <source>
        <dbReference type="ARBA" id="ARBA00008520"/>
    </source>
</evidence>
<accession>A0A6I6SW97</accession>
<dbReference type="Proteomes" id="UP000464013">
    <property type="component" value="Chromosome"/>
</dbReference>
<dbReference type="InterPro" id="IPR050490">
    <property type="entry name" value="Bact_solute-bd_prot1"/>
</dbReference>
<dbReference type="PANTHER" id="PTHR43649:SF28">
    <property type="entry name" value="BINDING PROTEIN COMPONENT OF ABC SUGAR TRANSPORTER-RELATED"/>
    <property type="match status" value="1"/>
</dbReference>
<evidence type="ECO:0000313" key="7">
    <source>
        <dbReference type="EMBL" id="QHC52130.1"/>
    </source>
</evidence>
<proteinExistence type="inferred from homology"/>
<evidence type="ECO:0000256" key="1">
    <source>
        <dbReference type="ARBA" id="ARBA00004418"/>
    </source>
</evidence>
<gene>
    <name evidence="7" type="ORF">EKK97_12670</name>
</gene>
<comment type="function">
    <text evidence="5">Part of a binding-protein-dependent transport system for a sugar.</text>
</comment>
<name>A0A6I6SW97_9GAMM</name>
<evidence type="ECO:0000256" key="5">
    <source>
        <dbReference type="ARBA" id="ARBA00049629"/>
    </source>
</evidence>
<dbReference type="AlphaFoldDB" id="A0A6I6SW97"/>
<dbReference type="Gene3D" id="3.40.190.10">
    <property type="entry name" value="Periplasmic binding protein-like II"/>
    <property type="match status" value="2"/>
</dbReference>
<keyword evidence="8" id="KW-1185">Reference proteome</keyword>
<dbReference type="Pfam" id="PF01547">
    <property type="entry name" value="SBP_bac_1"/>
    <property type="match status" value="1"/>
</dbReference>
<evidence type="ECO:0000256" key="4">
    <source>
        <dbReference type="ARBA" id="ARBA00022729"/>
    </source>
</evidence>
<evidence type="ECO:0000256" key="6">
    <source>
        <dbReference type="ARBA" id="ARBA00049753"/>
    </source>
</evidence>
<keyword evidence="4" id="KW-0732">Signal</keyword>
<comment type="similarity">
    <text evidence="2">Belongs to the bacterial solute-binding protein 1 family.</text>
</comment>
<reference evidence="7 8" key="1">
    <citation type="submission" date="2019-01" db="EMBL/GenBank/DDBJ databases">
        <title>Complete genome of a denitifying bacterium Halomons sp. BC-M4-5.</title>
        <authorList>
            <person name="Wang L."/>
            <person name="Shao Z."/>
        </authorList>
    </citation>
    <scope>NUCLEOTIDE SEQUENCE [LARGE SCALE GENOMIC DNA]</scope>
    <source>
        <strain evidence="7 8">BC-M4-5</strain>
    </source>
</reference>
<organism evidence="7 8">
    <name type="scientific">Billgrantia tianxiuensis</name>
    <dbReference type="NCBI Taxonomy" id="2497861"/>
    <lineage>
        <taxon>Bacteria</taxon>
        <taxon>Pseudomonadati</taxon>
        <taxon>Pseudomonadota</taxon>
        <taxon>Gammaproteobacteria</taxon>
        <taxon>Oceanospirillales</taxon>
        <taxon>Halomonadaceae</taxon>
        <taxon>Billgrantia</taxon>
    </lineage>
</organism>
<sequence length="400" mass="45119">MADHQADATVYHWWVSDGEHASIKVIQQYIEARGMHWQDRAIAGSGTARFGDVLKAAVEAGEPPMASQVIGYDIHYWASRGELVNLDDIAREQEWDEVVPYGIQTLSKYEGHWYAAPINTHSTNWLWLNGDLFRRLGGVAPDTWEDLLSMLEEARKLDIVPLAIGHEAWEHTLLFEAVAAGAGGAEFYRRAFLELDPTALDENLLLAIFQRMSQLREYLDEDFSRITWNQATRLILSGEALLQVQGSWVDGEFSYYGYIPGQDYACFRFPDTQGMFLFNSDQYMLFEQGPGDEEARREFVSTLMDVDLQRDVNVSSGAAPARVDVPGDAFNPCGRQAISDMRSTNMRRTLMGSIAMGNANPPEVKNAIYQVVSDHLYGRIDDEEAVHRLREALMNHSAGR</sequence>
<comment type="subcellular location">
    <subcellularLocation>
        <location evidence="1">Periplasm</location>
    </subcellularLocation>
</comment>
<dbReference type="GO" id="GO:0042597">
    <property type="term" value="C:periplasmic space"/>
    <property type="evidence" value="ECO:0007669"/>
    <property type="project" value="UniProtKB-SubCell"/>
</dbReference>
<keyword evidence="3" id="KW-0813">Transport</keyword>
<evidence type="ECO:0000313" key="8">
    <source>
        <dbReference type="Proteomes" id="UP000464013"/>
    </source>
</evidence>
<dbReference type="InterPro" id="IPR006059">
    <property type="entry name" value="SBP"/>
</dbReference>
<dbReference type="SUPFAM" id="SSF53850">
    <property type="entry name" value="Periplasmic binding protein-like II"/>
    <property type="match status" value="1"/>
</dbReference>
<evidence type="ECO:0000256" key="3">
    <source>
        <dbReference type="ARBA" id="ARBA00022448"/>
    </source>
</evidence>
<dbReference type="EMBL" id="CP035042">
    <property type="protein sequence ID" value="QHC52130.1"/>
    <property type="molecule type" value="Genomic_DNA"/>
</dbReference>
<dbReference type="PANTHER" id="PTHR43649">
    <property type="entry name" value="ARABINOSE-BINDING PROTEIN-RELATED"/>
    <property type="match status" value="1"/>
</dbReference>